<keyword evidence="2" id="KW-1185">Reference proteome</keyword>
<dbReference type="InterPro" id="IPR025191">
    <property type="entry name" value="DUF4125"/>
</dbReference>
<name>A0AAF1BXC9_9MICO</name>
<proteinExistence type="predicted"/>
<dbReference type="Proteomes" id="UP001304340">
    <property type="component" value="Chromosome"/>
</dbReference>
<evidence type="ECO:0000313" key="1">
    <source>
        <dbReference type="EMBL" id="WPF80867.1"/>
    </source>
</evidence>
<sequence>MSTTPTEDTSTMQERLEVAESVVEREWAQFTQVANEGGPAACQDDLSTFHQMRLSQFLTWPTDLLRSYAADLDEAGSTGRNLLTEKYARMMASTEPDRYAREIAPQLPALDPSRVSEQEHVVATQVAWAVDFCARYPRLGRAMRTLRTTQDTFVDTSFETYLRGELGSYSDRTFQGYARLVEETAASGGNLTEQTLRWTVLLVGYADLAEAEAAQAG</sequence>
<reference evidence="2" key="1">
    <citation type="submission" date="2023-11" db="EMBL/GenBank/DDBJ databases">
        <authorList>
            <person name="Helweg L.P."/>
            <person name="Kiel A."/>
            <person name="Hitz F."/>
            <person name="Ruckert-Reed C."/>
            <person name="Busche T."/>
            <person name="Kaltschmidt B."/>
            <person name="Kaltschmidt C."/>
        </authorList>
    </citation>
    <scope>NUCLEOTIDE SEQUENCE [LARGE SCALE GENOMIC DNA]</scope>
    <source>
        <strain evidence="2">4.1</strain>
    </source>
</reference>
<accession>A0AAF1BXC9</accession>
<organism evidence="1 2">
    <name type="scientific">Sanguibacter biliveldensis</name>
    <dbReference type="NCBI Taxonomy" id="3030830"/>
    <lineage>
        <taxon>Bacteria</taxon>
        <taxon>Bacillati</taxon>
        <taxon>Actinomycetota</taxon>
        <taxon>Actinomycetes</taxon>
        <taxon>Micrococcales</taxon>
        <taxon>Sanguibacteraceae</taxon>
        <taxon>Sanguibacter</taxon>
    </lineage>
</organism>
<protein>
    <submittedName>
        <fullName evidence="1">DUF4125 family protein</fullName>
    </submittedName>
</protein>
<dbReference type="EMBL" id="CP138359">
    <property type="protein sequence ID" value="WPF80867.1"/>
    <property type="molecule type" value="Genomic_DNA"/>
</dbReference>
<dbReference type="KEGG" id="sbil:SANBI_002107"/>
<dbReference type="Pfam" id="PF13526">
    <property type="entry name" value="DUF4125"/>
    <property type="match status" value="1"/>
</dbReference>
<gene>
    <name evidence="1" type="ORF">SANBI_002107</name>
</gene>
<evidence type="ECO:0000313" key="2">
    <source>
        <dbReference type="Proteomes" id="UP001304340"/>
    </source>
</evidence>
<dbReference type="AlphaFoldDB" id="A0AAF1BXC9"/>
<dbReference type="RefSeq" id="WP_319154806.1">
    <property type="nucleotide sequence ID" value="NZ_CP138359.1"/>
</dbReference>